<keyword evidence="8" id="KW-0325">Glycoprotein</keyword>
<gene>
    <name evidence="12" type="primary">6039632</name>
    <name evidence="11" type="ORF">CpipJ_CPIJ007790</name>
</gene>
<dbReference type="OrthoDB" id="8182981at2759"/>
<organism>
    <name type="scientific">Culex quinquefasciatus</name>
    <name type="common">Southern house mosquito</name>
    <name type="synonym">Culex pungens</name>
    <dbReference type="NCBI Taxonomy" id="7176"/>
    <lineage>
        <taxon>Eukaryota</taxon>
        <taxon>Metazoa</taxon>
        <taxon>Ecdysozoa</taxon>
        <taxon>Arthropoda</taxon>
        <taxon>Hexapoda</taxon>
        <taxon>Insecta</taxon>
        <taxon>Pterygota</taxon>
        <taxon>Neoptera</taxon>
        <taxon>Endopterygota</taxon>
        <taxon>Diptera</taxon>
        <taxon>Nematocera</taxon>
        <taxon>Culicoidea</taxon>
        <taxon>Culicidae</taxon>
        <taxon>Culicinae</taxon>
        <taxon>Culicini</taxon>
        <taxon>Culex</taxon>
        <taxon>Culex</taxon>
    </lineage>
</organism>
<dbReference type="AlphaFoldDB" id="B0WKG5"/>
<feature type="domain" description="Ionotropic glutamate receptor C-terminal" evidence="10">
    <location>
        <begin position="350"/>
        <end position="589"/>
    </location>
</feature>
<dbReference type="VEuPathDB" id="VectorBase:CPIJ007790"/>
<dbReference type="Gene3D" id="1.10.287.70">
    <property type="match status" value="1"/>
</dbReference>
<keyword evidence="3" id="KW-1003">Cell membrane</keyword>
<dbReference type="GO" id="GO:0050906">
    <property type="term" value="P:detection of stimulus involved in sensory perception"/>
    <property type="evidence" value="ECO:0007669"/>
    <property type="project" value="UniProtKB-ARBA"/>
</dbReference>
<feature type="transmembrane region" description="Helical" evidence="9">
    <location>
        <begin position="617"/>
        <end position="637"/>
    </location>
</feature>
<evidence type="ECO:0000256" key="1">
    <source>
        <dbReference type="ARBA" id="ARBA00004651"/>
    </source>
</evidence>
<dbReference type="Proteomes" id="UP000002320">
    <property type="component" value="Unassembled WGS sequence"/>
</dbReference>
<proteinExistence type="inferred from homology"/>
<protein>
    <recommendedName>
        <fullName evidence="10">Ionotropic glutamate receptor C-terminal domain-containing protein</fullName>
    </recommendedName>
</protein>
<evidence type="ECO:0000313" key="11">
    <source>
        <dbReference type="EMBL" id="EDS29841.1"/>
    </source>
</evidence>
<dbReference type="KEGG" id="cqu:CpipJ_CPIJ007790"/>
<dbReference type="InParanoid" id="B0WKG5"/>
<comment type="subcellular location">
    <subcellularLocation>
        <location evidence="1">Cell membrane</location>
        <topology evidence="1">Multi-pass membrane protein</topology>
    </subcellularLocation>
</comment>
<evidence type="ECO:0000256" key="5">
    <source>
        <dbReference type="ARBA" id="ARBA00022989"/>
    </source>
</evidence>
<reference evidence="11" key="1">
    <citation type="submission" date="2007-03" db="EMBL/GenBank/DDBJ databases">
        <title>Annotation of Culex pipiens quinquefasciatus.</title>
        <authorList>
            <consortium name="The Broad Institute Genome Sequencing Platform"/>
            <person name="Atkinson P.W."/>
            <person name="Hemingway J."/>
            <person name="Christensen B.M."/>
            <person name="Higgs S."/>
            <person name="Kodira C."/>
            <person name="Hannick L."/>
            <person name="Megy K."/>
            <person name="O'Leary S."/>
            <person name="Pearson M."/>
            <person name="Haas B.J."/>
            <person name="Mauceli E."/>
            <person name="Wortman J.R."/>
            <person name="Lee N.H."/>
            <person name="Guigo R."/>
            <person name="Stanke M."/>
            <person name="Alvarado L."/>
            <person name="Amedeo P."/>
            <person name="Antoine C.H."/>
            <person name="Arensburger P."/>
            <person name="Bidwell S.L."/>
            <person name="Crawford M."/>
            <person name="Camaro F."/>
            <person name="Devon K."/>
            <person name="Engels R."/>
            <person name="Hammond M."/>
            <person name="Howarth C."/>
            <person name="Koehrsen M."/>
            <person name="Lawson D."/>
            <person name="Montgomery P."/>
            <person name="Nene V."/>
            <person name="Nusbaum C."/>
            <person name="Puiu D."/>
            <person name="Romero-Severson J."/>
            <person name="Severson D.W."/>
            <person name="Shumway M."/>
            <person name="Sisk P."/>
            <person name="Stolte C."/>
            <person name="Zeng Q."/>
            <person name="Eisenstadt E."/>
            <person name="Fraser-Liggett C."/>
            <person name="Strausberg R."/>
            <person name="Galagan J."/>
            <person name="Birren B."/>
            <person name="Collins F.H."/>
        </authorList>
    </citation>
    <scope>NUCLEOTIDE SEQUENCE [LARGE SCALE GENOMIC DNA]</scope>
    <source>
        <strain evidence="11">JHB</strain>
    </source>
</reference>
<evidence type="ECO:0000313" key="13">
    <source>
        <dbReference type="Proteomes" id="UP000002320"/>
    </source>
</evidence>
<dbReference type="Pfam" id="PF00060">
    <property type="entry name" value="Lig_chan"/>
    <property type="match status" value="1"/>
</dbReference>
<evidence type="ECO:0000256" key="9">
    <source>
        <dbReference type="SAM" id="Phobius"/>
    </source>
</evidence>
<dbReference type="EnsemblMetazoa" id="CPIJ007790-RA">
    <property type="protein sequence ID" value="CPIJ007790-PA"/>
    <property type="gene ID" value="CPIJ007790"/>
</dbReference>
<keyword evidence="13" id="KW-1185">Reference proteome</keyword>
<dbReference type="eggNOG" id="ENOG502S0WT">
    <property type="taxonomic scope" value="Eukaryota"/>
</dbReference>
<sequence length="661" mass="75096">MLPIVHQDGDLVGLLQYIVLTYFVPTSYCTVVFYDHELTNGSSPCDRHCQLLDAVDTALLEGFRQYHAVMWISAGLESAEQDIRDAVEFGCQSYIVVSQQLMQFFDLKLVIKESTLQRIRDRNFLILDVTESLFDADSWITKEAFKCTYISLNHLLILNLAVYPNLWLWSSLENGSHEFYTQDYSNSYVNELELVTTWNSSSAHSALADILFHDKLYDLQGRTIPMGVAEYAPYCMTTNVGAGNGNADAFNSTASKELYVEGLEGSQIVEFCQNHGPSDWGDIFENGSGYGEIYSTYMKETEFATCCLYYNWYLHLLDGSQYVAKSTITVLVPGSKVLPTSLTLIYPFENTLWKAIAFMLVLMTAVHHMITALDPNSPQPPFDKSIFDIISIYLDQGVFPNSHSSAYRFLVSFILLSGVVLSNSYTSGFASVLTIPRYGKSIETIHDFVQTPYRWGAPAIAWVLSLFGADSFKISDPFQHDIQTVVRKFDMTPDEEQLYRRSLSGTYGLGVELLNGGNFAFGSFIREDNVRTFEILKQELYYTYTIGYAQRGWPLMEYYNKFNLESIQHGFLIYWEGRTARKWLNNRIQQALTEISAGHNEGEELAPLTVQYIVGPLWVLAFGLSAAFGMFVCEIGWKKLAGLWRKVTLKRANRRLFDFVS</sequence>
<dbReference type="PANTHER" id="PTHR42643">
    <property type="entry name" value="IONOTROPIC RECEPTOR 20A-RELATED"/>
    <property type="match status" value="1"/>
</dbReference>
<dbReference type="InterPro" id="IPR052192">
    <property type="entry name" value="Insect_Ionotropic_Sensory_Rcpt"/>
</dbReference>
<dbReference type="VEuPathDB" id="VectorBase:CQUJHB001627"/>
<dbReference type="PANTHER" id="PTHR42643:SF40">
    <property type="entry name" value="IONOTROPIC RECEPTOR 41A-RELATED"/>
    <property type="match status" value="1"/>
</dbReference>
<evidence type="ECO:0000256" key="4">
    <source>
        <dbReference type="ARBA" id="ARBA00022692"/>
    </source>
</evidence>
<keyword evidence="6 9" id="KW-0472">Membrane</keyword>
<dbReference type="EMBL" id="DS231972">
    <property type="protein sequence ID" value="EDS29841.1"/>
    <property type="molecule type" value="Genomic_DNA"/>
</dbReference>
<dbReference type="GO" id="GO:0015276">
    <property type="term" value="F:ligand-gated monoatomic ion channel activity"/>
    <property type="evidence" value="ECO:0007669"/>
    <property type="project" value="InterPro"/>
</dbReference>
<reference evidence="12" key="2">
    <citation type="submission" date="2020-05" db="UniProtKB">
        <authorList>
            <consortium name="EnsemblMetazoa"/>
        </authorList>
    </citation>
    <scope>IDENTIFICATION</scope>
    <source>
        <strain evidence="12">JHB</strain>
    </source>
</reference>
<dbReference type="InterPro" id="IPR001320">
    <property type="entry name" value="Iontro_rcpt_C"/>
</dbReference>
<evidence type="ECO:0000256" key="2">
    <source>
        <dbReference type="ARBA" id="ARBA00008685"/>
    </source>
</evidence>
<dbReference type="OMA" id="SITYVPY"/>
<keyword evidence="4 9" id="KW-0812">Transmembrane</keyword>
<accession>B0WKG5</accession>
<comment type="similarity">
    <text evidence="2">Belongs to the glutamate-gated ion channel (TC 1.A.10.1) family.</text>
</comment>
<evidence type="ECO:0000256" key="6">
    <source>
        <dbReference type="ARBA" id="ARBA00023136"/>
    </source>
</evidence>
<evidence type="ECO:0000259" key="10">
    <source>
        <dbReference type="Pfam" id="PF00060"/>
    </source>
</evidence>
<dbReference type="HOGENOM" id="CLU_025015_0_0_1"/>
<evidence type="ECO:0000313" key="12">
    <source>
        <dbReference type="EnsemblMetazoa" id="CPIJ007790-PA"/>
    </source>
</evidence>
<keyword evidence="7" id="KW-0675">Receptor</keyword>
<evidence type="ECO:0000256" key="8">
    <source>
        <dbReference type="ARBA" id="ARBA00023180"/>
    </source>
</evidence>
<dbReference type="GO" id="GO:0005886">
    <property type="term" value="C:plasma membrane"/>
    <property type="evidence" value="ECO:0007669"/>
    <property type="project" value="UniProtKB-SubCell"/>
</dbReference>
<name>B0WKG5_CULQU</name>
<evidence type="ECO:0000256" key="3">
    <source>
        <dbReference type="ARBA" id="ARBA00022475"/>
    </source>
</evidence>
<keyword evidence="5 9" id="KW-1133">Transmembrane helix</keyword>
<evidence type="ECO:0000256" key="7">
    <source>
        <dbReference type="ARBA" id="ARBA00023170"/>
    </source>
</evidence>